<dbReference type="Proteomes" id="UP000663923">
    <property type="component" value="Chromosome"/>
</dbReference>
<evidence type="ECO:0000256" key="1">
    <source>
        <dbReference type="SAM" id="MobiDB-lite"/>
    </source>
</evidence>
<dbReference type="RefSeq" id="WP_207987066.1">
    <property type="nucleotide sequence ID" value="NZ_CP071794.1"/>
</dbReference>
<proteinExistence type="predicted"/>
<protein>
    <submittedName>
        <fullName evidence="2">Uncharacterized protein</fullName>
    </submittedName>
</protein>
<keyword evidence="3" id="KW-1185">Reference proteome</keyword>
<evidence type="ECO:0000313" key="3">
    <source>
        <dbReference type="Proteomes" id="UP000663923"/>
    </source>
</evidence>
<name>A0ABX7T550_9SPHN</name>
<organism evidence="2 3">
    <name type="scientific">Parasphingorhabdus cellanae</name>
    <dbReference type="NCBI Taxonomy" id="2806553"/>
    <lineage>
        <taxon>Bacteria</taxon>
        <taxon>Pseudomonadati</taxon>
        <taxon>Pseudomonadota</taxon>
        <taxon>Alphaproteobacteria</taxon>
        <taxon>Sphingomonadales</taxon>
        <taxon>Sphingomonadaceae</taxon>
        <taxon>Parasphingorhabdus</taxon>
    </lineage>
</organism>
<dbReference type="EMBL" id="CP071794">
    <property type="protein sequence ID" value="QTD55242.1"/>
    <property type="molecule type" value="Genomic_DNA"/>
</dbReference>
<reference evidence="2 3" key="1">
    <citation type="submission" date="2021-03" db="EMBL/GenBank/DDBJ databases">
        <title>Complete genome of Parasphingorhabdus_sp.JHSY0214.</title>
        <authorList>
            <person name="Yoo J.H."/>
            <person name="Bae J.W."/>
        </authorList>
    </citation>
    <scope>NUCLEOTIDE SEQUENCE [LARGE SCALE GENOMIC DNA]</scope>
    <source>
        <strain evidence="2 3">JHSY0214</strain>
    </source>
</reference>
<accession>A0ABX7T550</accession>
<sequence length="51" mass="5738">MIDNFSIALTHGLLLIAVWRLIHRPDLDIEDPPEPDAEPRGFFAPESKPDA</sequence>
<feature type="region of interest" description="Disordered" evidence="1">
    <location>
        <begin position="28"/>
        <end position="51"/>
    </location>
</feature>
<evidence type="ECO:0000313" key="2">
    <source>
        <dbReference type="EMBL" id="QTD55242.1"/>
    </source>
</evidence>
<gene>
    <name evidence="2" type="ORF">J4G78_13575</name>
</gene>